<comment type="caution">
    <text evidence="2">The sequence shown here is derived from an EMBL/GenBank/DDBJ whole genome shotgun (WGS) entry which is preliminary data.</text>
</comment>
<proteinExistence type="predicted"/>
<dbReference type="PANTHER" id="PTHR46438">
    <property type="entry name" value="ALPHA/BETA-HYDROLASES SUPERFAMILY PROTEIN"/>
    <property type="match status" value="1"/>
</dbReference>
<accession>A0A2M8J1K3</accession>
<dbReference type="PRINTS" id="PR00111">
    <property type="entry name" value="ABHYDROLASE"/>
</dbReference>
<protein>
    <submittedName>
        <fullName evidence="2">2-hydroxy-6-oxo-2,4-heptadienoate hydrolase</fullName>
    </submittedName>
</protein>
<dbReference type="InterPro" id="IPR029058">
    <property type="entry name" value="AB_hydrolase_fold"/>
</dbReference>
<keyword evidence="3" id="KW-1185">Reference proteome</keyword>
<dbReference type="AlphaFoldDB" id="A0A2M8J1K3"/>
<evidence type="ECO:0000313" key="3">
    <source>
        <dbReference type="Proteomes" id="UP000231553"/>
    </source>
</evidence>
<gene>
    <name evidence="2" type="ORF">CVM52_10975</name>
</gene>
<dbReference type="GO" id="GO:0016787">
    <property type="term" value="F:hydrolase activity"/>
    <property type="evidence" value="ECO:0007669"/>
    <property type="project" value="UniProtKB-KW"/>
</dbReference>
<dbReference type="Gene3D" id="3.40.50.1820">
    <property type="entry name" value="alpha/beta hydrolase"/>
    <property type="match status" value="1"/>
</dbReference>
<dbReference type="EMBL" id="PGTB01000035">
    <property type="protein sequence ID" value="PJE36644.1"/>
    <property type="molecule type" value="Genomic_DNA"/>
</dbReference>
<dbReference type="InterPro" id="IPR000639">
    <property type="entry name" value="Epox_hydrolase-like"/>
</dbReference>
<feature type="domain" description="AB hydrolase-1" evidence="1">
    <location>
        <begin position="26"/>
        <end position="259"/>
    </location>
</feature>
<dbReference type="Proteomes" id="UP000231553">
    <property type="component" value="Unassembled WGS sequence"/>
</dbReference>
<dbReference type="Pfam" id="PF00561">
    <property type="entry name" value="Abhydrolase_1"/>
    <property type="match status" value="1"/>
</dbReference>
<reference evidence="2 3" key="1">
    <citation type="journal article" date="2018" name="Int. J. Syst. Evol. Microbiol.">
        <title>Pseudooceanicola lipolyticus sp. nov., a marine alphaproteobacterium, reclassification of Oceanicola flagellatus as Pseudooceanicola flagellatus comb. nov. and emended description of the genus Pseudooceanicola.</title>
        <authorList>
            <person name="Huang M.-M."/>
            <person name="Guo L.-L."/>
            <person name="Wu Y.-H."/>
            <person name="Lai Q.-L."/>
            <person name="Shao Z.-Z."/>
            <person name="Wang C.-S."/>
            <person name="Wu M."/>
            <person name="Xu X.-W."/>
        </authorList>
    </citation>
    <scope>NUCLEOTIDE SEQUENCE [LARGE SCALE GENOMIC DNA]</scope>
    <source>
        <strain evidence="2 3">157</strain>
    </source>
</reference>
<sequence length="273" mass="30322">MTNPEIGKTIEAAGRKTNYLEEGTGPAVLLLHGSGPGVTGYANWRLTVPDLASDFRVLAPDAMGFGYTERHENETYSLDGWVEHTIAFMDATGVEKAHFVGNSFGGGLTLAIASRYPDRVDRMVLMGSAGLDFGLTEGLDTVWGYEPSLENMRKIMMECFAYDKSLITEDLIKSRYDASKRPGYQESFSAMFPAPRGRHVAALSTPEDKIAALPHRALIVHGREDAVIPLESSHRLHQLLKRSELHTFGECGHWTQIEKKDRFNSLIKDFFLA</sequence>
<dbReference type="PANTHER" id="PTHR46438:SF11">
    <property type="entry name" value="LIPASE-RELATED"/>
    <property type="match status" value="1"/>
</dbReference>
<dbReference type="RefSeq" id="WP_100162544.1">
    <property type="nucleotide sequence ID" value="NZ_PGTB01000035.1"/>
</dbReference>
<dbReference type="InterPro" id="IPR000073">
    <property type="entry name" value="AB_hydrolase_1"/>
</dbReference>
<name>A0A2M8J1K3_9RHOB</name>
<dbReference type="PRINTS" id="PR00412">
    <property type="entry name" value="EPOXHYDRLASE"/>
</dbReference>
<evidence type="ECO:0000259" key="1">
    <source>
        <dbReference type="Pfam" id="PF00561"/>
    </source>
</evidence>
<keyword evidence="2" id="KW-0378">Hydrolase</keyword>
<dbReference type="OrthoDB" id="9804723at2"/>
<evidence type="ECO:0000313" key="2">
    <source>
        <dbReference type="EMBL" id="PJE36644.1"/>
    </source>
</evidence>
<organism evidence="2 3">
    <name type="scientific">Pseudooceanicola lipolyticus</name>
    <dbReference type="NCBI Taxonomy" id="2029104"/>
    <lineage>
        <taxon>Bacteria</taxon>
        <taxon>Pseudomonadati</taxon>
        <taxon>Pseudomonadota</taxon>
        <taxon>Alphaproteobacteria</taxon>
        <taxon>Rhodobacterales</taxon>
        <taxon>Paracoccaceae</taxon>
        <taxon>Pseudooceanicola</taxon>
    </lineage>
</organism>
<dbReference type="SUPFAM" id="SSF53474">
    <property type="entry name" value="alpha/beta-Hydrolases"/>
    <property type="match status" value="1"/>
</dbReference>